<accession>A0A328Q4L2</accession>
<sequence length="238" mass="27051">MRTQVLLLLIIGICACVVAGCVVAETVMYPDDGMENVTFNNTNSTVNMTNNTTNNTTDVTIQKHSQPKGIFHKILRKIHDPFDDTPEIAPGIKKFRQGLWIKNSHNEWVQIATLDSHDNIIGIYTSNPHIIHILTRYVYLSPDTVIHHIPMSKLFGDNSIVLNDATITDNNITINNTTMNIDDNMTDVDFNLDNDTQIDDLEYDDSEILNEETDEANSYDYDSYDYGLDYGDSLDYEY</sequence>
<reference evidence="1 2" key="1">
    <citation type="submission" date="2017-05" db="EMBL/GenBank/DDBJ databases">
        <title>Host range expansion of the Methanosphaera genus to humans and monogastric animals involves recent and extensive reduction in genome content.</title>
        <authorList>
            <person name="Hoedt E.C."/>
            <person name="Volmer J.G."/>
            <person name="Parks D.H."/>
            <person name="Rosewarne C.P."/>
            <person name="Denman S.E."/>
            <person name="Mcsweeney C.S."/>
            <person name="O Cuiv P."/>
            <person name="Hugenholtz P."/>
            <person name="Tyson G.W."/>
            <person name="Morrison M."/>
        </authorList>
    </citation>
    <scope>NUCLEOTIDE SEQUENCE [LARGE SCALE GENOMIC DNA]</scope>
    <source>
        <strain evidence="1 2">PA5</strain>
    </source>
</reference>
<organism evidence="1 2">
    <name type="scientific">Methanosphaera stadtmanae</name>
    <dbReference type="NCBI Taxonomy" id="2317"/>
    <lineage>
        <taxon>Archaea</taxon>
        <taxon>Methanobacteriati</taxon>
        <taxon>Methanobacteriota</taxon>
        <taxon>Methanomada group</taxon>
        <taxon>Methanobacteria</taxon>
        <taxon>Methanobacteriales</taxon>
        <taxon>Methanobacteriaceae</taxon>
        <taxon>Methanosphaera</taxon>
    </lineage>
</organism>
<protein>
    <submittedName>
        <fullName evidence="1">Uncharacterized protein</fullName>
    </submittedName>
</protein>
<gene>
    <name evidence="1" type="ORF">CA615_03655</name>
</gene>
<evidence type="ECO:0000313" key="2">
    <source>
        <dbReference type="Proteomes" id="UP000248557"/>
    </source>
</evidence>
<proteinExistence type="predicted"/>
<dbReference type="Proteomes" id="UP000248557">
    <property type="component" value="Unassembled WGS sequence"/>
</dbReference>
<name>A0A328Q4L2_9EURY</name>
<comment type="caution">
    <text evidence="1">The sequence shown here is derived from an EMBL/GenBank/DDBJ whole genome shotgun (WGS) entry which is preliminary data.</text>
</comment>
<dbReference type="AlphaFoldDB" id="A0A328Q4L2"/>
<evidence type="ECO:0000313" key="1">
    <source>
        <dbReference type="EMBL" id="RAP03185.1"/>
    </source>
</evidence>
<dbReference type="RefSeq" id="WP_112149491.1">
    <property type="nucleotide sequence ID" value="NZ_NGJK01000035.1"/>
</dbReference>
<dbReference type="PROSITE" id="PS51257">
    <property type="entry name" value="PROKAR_LIPOPROTEIN"/>
    <property type="match status" value="1"/>
</dbReference>
<dbReference type="EMBL" id="NGJK01000035">
    <property type="protein sequence ID" value="RAP03185.1"/>
    <property type="molecule type" value="Genomic_DNA"/>
</dbReference>